<accession>A0ABZ0L7H2</accession>
<dbReference type="Gene3D" id="3.40.50.620">
    <property type="entry name" value="HUPs"/>
    <property type="match status" value="1"/>
</dbReference>
<dbReference type="InterPro" id="IPR005101">
    <property type="entry name" value="Cryptochr/Photolyase_FAD-bd"/>
</dbReference>
<dbReference type="Gene3D" id="1.25.40.80">
    <property type="match status" value="1"/>
</dbReference>
<sequence length="480" mass="55824">MKRTIVWFRKDFRLHDHPALWEASRRGAIIPLFIWSEQDQAEYADNEGTSWWLYHSLKELKSKLRIRELNLIIKAGNEFEAIIDVMKESKADAFYFNDRYEPVEQLRQERITKQLESIGVEVNRFTGNLLFSPDLLNGKGEPYKVFTSYWNRMLQENVVHPHPVPVEMEGFADGISSLNLDELGLPERFPSMEKHWQPGEEAAIETWRTFSEDALLHYKKERDMISSGATSTLSPFLAMGNISVKAVWHAARRLNEEDSNPVLHQSVEAFLRQLAWREFAYHQLIHHPDMIRLPLRKQFLAFPWQRTDEEFRKWQEGRTGYPLIDAGMRELRETGVIHNRVRMVAASFLVKHLLIPWQDGYNWFEKNLIDYDMANNATGWQWVAGSGIDSSPYFRIFNPYLQSEKFDPNGDYIRKWVPELATLPTAYIHKPSAAPMDILNESGVEIGLTYPSPIVDHAAARKRALAAFQQIKGRAEEPPV</sequence>
<dbReference type="Pfam" id="PF00875">
    <property type="entry name" value="DNA_photolyase"/>
    <property type="match status" value="1"/>
</dbReference>
<dbReference type="InterPro" id="IPR006050">
    <property type="entry name" value="DNA_photolyase_N"/>
</dbReference>
<dbReference type="PROSITE" id="PS00394">
    <property type="entry name" value="DNA_PHOTOLYASES_1_1"/>
    <property type="match status" value="1"/>
</dbReference>
<reference evidence="7 8" key="1">
    <citation type="submission" date="2023-06" db="EMBL/GenBank/DDBJ databases">
        <title>Sporosarcina sp. nov., isolated from Korean tranditional fermented seafood 'Jeotgal'.</title>
        <authorList>
            <person name="Yang A.I."/>
            <person name="Shin N.-R."/>
        </authorList>
    </citation>
    <scope>NUCLEOTIDE SEQUENCE [LARGE SCALE GENOMIC DNA]</scope>
    <source>
        <strain evidence="7 8">T2O-4</strain>
    </source>
</reference>
<evidence type="ECO:0000256" key="3">
    <source>
        <dbReference type="ARBA" id="ARBA00022827"/>
    </source>
</evidence>
<dbReference type="RefSeq" id="WP_317967349.1">
    <property type="nucleotide sequence ID" value="NZ_CP129118.1"/>
</dbReference>
<evidence type="ECO:0000313" key="7">
    <source>
        <dbReference type="EMBL" id="WOV87334.1"/>
    </source>
</evidence>
<keyword evidence="7" id="KW-0456">Lyase</keyword>
<dbReference type="PROSITE" id="PS51645">
    <property type="entry name" value="PHR_CRY_ALPHA_BETA"/>
    <property type="match status" value="1"/>
</dbReference>
<dbReference type="InterPro" id="IPR036155">
    <property type="entry name" value="Crypto/Photolyase_N_sf"/>
</dbReference>
<proteinExistence type="inferred from homology"/>
<dbReference type="Proteomes" id="UP001303902">
    <property type="component" value="Chromosome"/>
</dbReference>
<keyword evidence="8" id="KW-1185">Reference proteome</keyword>
<dbReference type="Pfam" id="PF03441">
    <property type="entry name" value="FAD_binding_7"/>
    <property type="match status" value="1"/>
</dbReference>
<evidence type="ECO:0000256" key="1">
    <source>
        <dbReference type="ARBA" id="ARBA00001974"/>
    </source>
</evidence>
<dbReference type="PRINTS" id="PR00147">
    <property type="entry name" value="DNAPHOTLYASE"/>
</dbReference>
<dbReference type="GO" id="GO:0003904">
    <property type="term" value="F:deoxyribodipyrimidine photo-lyase activity"/>
    <property type="evidence" value="ECO:0007669"/>
    <property type="project" value="UniProtKB-EC"/>
</dbReference>
<organism evidence="7 8">
    <name type="scientific">Sporosarcina oncorhynchi</name>
    <dbReference type="NCBI Taxonomy" id="3056444"/>
    <lineage>
        <taxon>Bacteria</taxon>
        <taxon>Bacillati</taxon>
        <taxon>Bacillota</taxon>
        <taxon>Bacilli</taxon>
        <taxon>Bacillales</taxon>
        <taxon>Caryophanaceae</taxon>
        <taxon>Sporosarcina</taxon>
    </lineage>
</organism>
<evidence type="ECO:0000256" key="2">
    <source>
        <dbReference type="ARBA" id="ARBA00022630"/>
    </source>
</evidence>
<gene>
    <name evidence="7" type="ORF">QWT69_16010</name>
</gene>
<keyword evidence="4 5" id="KW-0157">Chromophore</keyword>
<dbReference type="PANTHER" id="PTHR11455:SF18">
    <property type="entry name" value="SI:CH1073-390K14.1"/>
    <property type="match status" value="1"/>
</dbReference>
<evidence type="ECO:0000313" key="8">
    <source>
        <dbReference type="Proteomes" id="UP001303902"/>
    </source>
</evidence>
<evidence type="ECO:0000259" key="6">
    <source>
        <dbReference type="PROSITE" id="PS51645"/>
    </source>
</evidence>
<keyword evidence="2 5" id="KW-0285">Flavoprotein</keyword>
<dbReference type="InterPro" id="IPR002081">
    <property type="entry name" value="Cryptochrome/DNA_photolyase_1"/>
</dbReference>
<evidence type="ECO:0000256" key="5">
    <source>
        <dbReference type="RuleBase" id="RU004182"/>
    </source>
</evidence>
<dbReference type="InterPro" id="IPR014729">
    <property type="entry name" value="Rossmann-like_a/b/a_fold"/>
</dbReference>
<name>A0ABZ0L7H2_9BACL</name>
<dbReference type="Gene3D" id="1.10.579.10">
    <property type="entry name" value="DNA Cyclobutane Dipyrimidine Photolyase, subunit A, domain 3"/>
    <property type="match status" value="1"/>
</dbReference>
<dbReference type="InterPro" id="IPR018394">
    <property type="entry name" value="DNA_photolyase_1_CS_C"/>
</dbReference>
<feature type="domain" description="Photolyase/cryptochrome alpha/beta" evidence="6">
    <location>
        <begin position="2"/>
        <end position="130"/>
    </location>
</feature>
<dbReference type="SUPFAM" id="SSF48173">
    <property type="entry name" value="Cryptochrome/photolyase FAD-binding domain"/>
    <property type="match status" value="1"/>
</dbReference>
<evidence type="ECO:0000256" key="4">
    <source>
        <dbReference type="ARBA" id="ARBA00022991"/>
    </source>
</evidence>
<dbReference type="PROSITE" id="PS00691">
    <property type="entry name" value="DNA_PHOTOLYASES_1_2"/>
    <property type="match status" value="1"/>
</dbReference>
<dbReference type="SUPFAM" id="SSF52425">
    <property type="entry name" value="Cryptochrome/photolyase, N-terminal domain"/>
    <property type="match status" value="1"/>
</dbReference>
<dbReference type="EC" id="4.1.99.3" evidence="7"/>
<protein>
    <submittedName>
        <fullName evidence="7">Deoxyribodipyrimidine photo-lyase</fullName>
        <ecNumber evidence="7">4.1.99.3</ecNumber>
    </submittedName>
</protein>
<dbReference type="PANTHER" id="PTHR11455">
    <property type="entry name" value="CRYPTOCHROME"/>
    <property type="match status" value="1"/>
</dbReference>
<comment type="cofactor">
    <cofactor evidence="1">
        <name>FAD</name>
        <dbReference type="ChEBI" id="CHEBI:57692"/>
    </cofactor>
</comment>
<dbReference type="EMBL" id="CP129118">
    <property type="protein sequence ID" value="WOV87334.1"/>
    <property type="molecule type" value="Genomic_DNA"/>
</dbReference>
<keyword evidence="3 5" id="KW-0274">FAD</keyword>
<comment type="similarity">
    <text evidence="5">Belongs to the DNA photolyase family.</text>
</comment>
<dbReference type="InterPro" id="IPR036134">
    <property type="entry name" value="Crypto/Photolyase_FAD-like_sf"/>
</dbReference>